<organism evidence="5">
    <name type="scientific">viral metagenome</name>
    <dbReference type="NCBI Taxonomy" id="1070528"/>
    <lineage>
        <taxon>unclassified sequences</taxon>
        <taxon>metagenomes</taxon>
        <taxon>organismal metagenomes</taxon>
    </lineage>
</organism>
<evidence type="ECO:0000259" key="4">
    <source>
        <dbReference type="Pfam" id="PF00682"/>
    </source>
</evidence>
<sequence length="311" mass="35442">MHACSSYVRGLFSHSFKHQEIFSKISPILFDVSLRDGLQGANVSDWPTSKKRETFDIIHSKYRPQSIEIGSLCSYKLLPIMADTRELHTYAVSSFKRENADTMPYVLIPSISKLLPAIHAGMKHLSFITSVSNVFQLKNTNMTLQQAKSQFSQIFEMLDGEPDRESYVKKLYISCINECPISGKIDNDFVISEILSYNTQFSFDELCLSDTCGTLLYDDFAYITETIHVFGVPLSKISLHLHVSSTNLDNLENILRHCFRKGIRKFDVSFIETGGCSITMNRDKLLANMTYEQFYHILSKHIDAVVENNSL</sequence>
<evidence type="ECO:0000256" key="2">
    <source>
        <dbReference type="ARBA" id="ARBA00022723"/>
    </source>
</evidence>
<dbReference type="GO" id="GO:0046872">
    <property type="term" value="F:metal ion binding"/>
    <property type="evidence" value="ECO:0007669"/>
    <property type="project" value="UniProtKB-KW"/>
</dbReference>
<evidence type="ECO:0000256" key="3">
    <source>
        <dbReference type="ARBA" id="ARBA00023239"/>
    </source>
</evidence>
<protein>
    <recommendedName>
        <fullName evidence="4">Pyruvate carboxyltransferase domain-containing protein</fullName>
    </recommendedName>
</protein>
<proteinExistence type="inferred from homology"/>
<dbReference type="Pfam" id="PF00682">
    <property type="entry name" value="HMGL-like"/>
    <property type="match status" value="1"/>
</dbReference>
<dbReference type="PANTHER" id="PTHR42738">
    <property type="entry name" value="HYDROXYMETHYLGLUTARYL-COA LYASE"/>
    <property type="match status" value="1"/>
</dbReference>
<dbReference type="GO" id="GO:0004419">
    <property type="term" value="F:hydroxymethylglutaryl-CoA lyase activity"/>
    <property type="evidence" value="ECO:0007669"/>
    <property type="project" value="TreeGrafter"/>
</dbReference>
<dbReference type="InterPro" id="IPR013785">
    <property type="entry name" value="Aldolase_TIM"/>
</dbReference>
<dbReference type="InterPro" id="IPR043594">
    <property type="entry name" value="HMGL"/>
</dbReference>
<evidence type="ECO:0000256" key="1">
    <source>
        <dbReference type="ARBA" id="ARBA00009405"/>
    </source>
</evidence>
<name>A0A6C0HI10_9ZZZZ</name>
<dbReference type="EMBL" id="MN739963">
    <property type="protein sequence ID" value="QHT80139.1"/>
    <property type="molecule type" value="Genomic_DNA"/>
</dbReference>
<dbReference type="InterPro" id="IPR000891">
    <property type="entry name" value="PYR_CT"/>
</dbReference>
<dbReference type="AlphaFoldDB" id="A0A6C0HI10"/>
<keyword evidence="3" id="KW-0456">Lyase</keyword>
<reference evidence="5" key="1">
    <citation type="journal article" date="2020" name="Nature">
        <title>Giant virus diversity and host interactions through global metagenomics.</title>
        <authorList>
            <person name="Schulz F."/>
            <person name="Roux S."/>
            <person name="Paez-Espino D."/>
            <person name="Jungbluth S."/>
            <person name="Walsh D.A."/>
            <person name="Denef V.J."/>
            <person name="McMahon K.D."/>
            <person name="Konstantinidis K.T."/>
            <person name="Eloe-Fadrosh E.A."/>
            <person name="Kyrpides N.C."/>
            <person name="Woyke T."/>
        </authorList>
    </citation>
    <scope>NUCLEOTIDE SEQUENCE</scope>
    <source>
        <strain evidence="5">GVMAG-M-3300023184-105</strain>
    </source>
</reference>
<evidence type="ECO:0000313" key="5">
    <source>
        <dbReference type="EMBL" id="QHT80139.1"/>
    </source>
</evidence>
<accession>A0A6C0HI10</accession>
<dbReference type="SUPFAM" id="SSF51569">
    <property type="entry name" value="Aldolase"/>
    <property type="match status" value="1"/>
</dbReference>
<dbReference type="GO" id="GO:0046951">
    <property type="term" value="P:ketone body biosynthetic process"/>
    <property type="evidence" value="ECO:0007669"/>
    <property type="project" value="TreeGrafter"/>
</dbReference>
<keyword evidence="2" id="KW-0479">Metal-binding</keyword>
<dbReference type="Gene3D" id="3.20.20.70">
    <property type="entry name" value="Aldolase class I"/>
    <property type="match status" value="1"/>
</dbReference>
<dbReference type="GO" id="GO:0006552">
    <property type="term" value="P:L-leucine catabolic process"/>
    <property type="evidence" value="ECO:0007669"/>
    <property type="project" value="TreeGrafter"/>
</dbReference>
<feature type="domain" description="Pyruvate carboxyltransferase" evidence="4">
    <location>
        <begin position="27"/>
        <end position="242"/>
    </location>
</feature>
<dbReference type="PANTHER" id="PTHR42738:SF7">
    <property type="entry name" value="HYDROXYMETHYLGLUTARYL-COA LYASE"/>
    <property type="match status" value="1"/>
</dbReference>
<comment type="similarity">
    <text evidence="1">Belongs to the HMG-CoA lyase family.</text>
</comment>